<sequence>MKTTQHDTELVVELREDQTGDVVATGYGRAVPYDQTTKIGGMSESFARDAFNPADAIGKPFAYRHGEPIGVITGAENKPDGLYIDFQIVNTAAGRDASVLMKTGASRGLSVGFQPIKSVMNRAGDAVQHTLAALLEVSQTHMPAYATGVSEVREEDEEIMSEQTTDETPVVSADIEAREAIGSMRQELATLAASVHVGAPMVHELAQYRTLGDYRMAILNGEVESRALFDQVTSQNPGVMPPNWSTIVRGIFDLGSPTINAFGRDSAGTSGTVFNWPYWTGDLTDIVAEQVDEKDEVNSVQISLLKGTATLKTYAAGSDISYQLLQRSTPSYVDAHTRIMLNSYVQVTDIAMVGAVYGARTAVNYDFAADTTGTAFREAVFGASVDVQTATGMPAEFVLVSPAVFKKIGGWSTFFPSNYGTFNVSGTASSNTLGVNVSGLPVILDRNIGGNAILVSNREAARWVEDGPRLATVENVGQLGRDVAVYGYGAAQIISGAGIIGLEVVAP</sequence>
<gene>
    <name evidence="7" type="ORF">UFOVP1213_12</name>
</gene>
<accession>A0A6J5R377</accession>
<name>A0A6J5R377_9CAUD</name>
<evidence type="ECO:0000256" key="3">
    <source>
        <dbReference type="ARBA" id="ARBA00022801"/>
    </source>
</evidence>
<evidence type="ECO:0000256" key="5">
    <source>
        <dbReference type="ARBA" id="ARBA00023045"/>
    </source>
</evidence>
<feature type="domain" description="Prohead serine protease" evidence="6">
    <location>
        <begin position="13"/>
        <end position="156"/>
    </location>
</feature>
<evidence type="ECO:0000313" key="7">
    <source>
        <dbReference type="EMBL" id="CAB4191193.1"/>
    </source>
</evidence>
<evidence type="ECO:0000259" key="6">
    <source>
        <dbReference type="Pfam" id="PF04586"/>
    </source>
</evidence>
<dbReference type="SUPFAM" id="SSF56563">
    <property type="entry name" value="Major capsid protein gp5"/>
    <property type="match status" value="1"/>
</dbReference>
<evidence type="ECO:0000256" key="1">
    <source>
        <dbReference type="ARBA" id="ARBA00022612"/>
    </source>
</evidence>
<organism evidence="7">
    <name type="scientific">uncultured Caudovirales phage</name>
    <dbReference type="NCBI Taxonomy" id="2100421"/>
    <lineage>
        <taxon>Viruses</taxon>
        <taxon>Duplodnaviria</taxon>
        <taxon>Heunggongvirae</taxon>
        <taxon>Uroviricota</taxon>
        <taxon>Caudoviricetes</taxon>
        <taxon>Peduoviridae</taxon>
        <taxon>Maltschvirus</taxon>
        <taxon>Maltschvirus maltsch</taxon>
    </lineage>
</organism>
<keyword evidence="1" id="KW-1188">Viral release from host cell</keyword>
<dbReference type="GO" id="GO:0006508">
    <property type="term" value="P:proteolysis"/>
    <property type="evidence" value="ECO:0007669"/>
    <property type="project" value="UniProtKB-KW"/>
</dbReference>
<keyword evidence="3" id="KW-0378">Hydrolase</keyword>
<dbReference type="EMBL" id="LR797165">
    <property type="protein sequence ID" value="CAB4191193.1"/>
    <property type="molecule type" value="Genomic_DNA"/>
</dbReference>
<keyword evidence="4" id="KW-0118">Viral capsid assembly</keyword>
<dbReference type="Pfam" id="PF25209">
    <property type="entry name" value="Phage_capsid_4"/>
    <property type="match status" value="1"/>
</dbReference>
<keyword evidence="5" id="KW-1273">Viral capsid maturation</keyword>
<dbReference type="GO" id="GO:0046797">
    <property type="term" value="P:viral procapsid maturation"/>
    <property type="evidence" value="ECO:0007669"/>
    <property type="project" value="UniProtKB-KW"/>
</dbReference>
<dbReference type="GO" id="GO:0008233">
    <property type="term" value="F:peptidase activity"/>
    <property type="evidence" value="ECO:0007669"/>
    <property type="project" value="UniProtKB-KW"/>
</dbReference>
<evidence type="ECO:0000256" key="2">
    <source>
        <dbReference type="ARBA" id="ARBA00022670"/>
    </source>
</evidence>
<proteinExistence type="predicted"/>
<protein>
    <submittedName>
        <fullName evidence="7">Prohead protease</fullName>
    </submittedName>
</protein>
<dbReference type="Pfam" id="PF04586">
    <property type="entry name" value="Peptidase_S78"/>
    <property type="match status" value="1"/>
</dbReference>
<keyword evidence="2 7" id="KW-0645">Protease</keyword>
<evidence type="ECO:0000256" key="4">
    <source>
        <dbReference type="ARBA" id="ARBA00022950"/>
    </source>
</evidence>
<dbReference type="InterPro" id="IPR054613">
    <property type="entry name" value="Peptidase_S78_dom"/>
</dbReference>
<reference evidence="7" key="1">
    <citation type="submission" date="2020-05" db="EMBL/GenBank/DDBJ databases">
        <authorList>
            <person name="Chiriac C."/>
            <person name="Salcher M."/>
            <person name="Ghai R."/>
            <person name="Kavagutti S V."/>
        </authorList>
    </citation>
    <scope>NUCLEOTIDE SEQUENCE</scope>
</reference>